<dbReference type="InterPro" id="IPR018391">
    <property type="entry name" value="PQQ_b-propeller_rpt"/>
</dbReference>
<dbReference type="Proteomes" id="UP001187346">
    <property type="component" value="Unassembled WGS sequence"/>
</dbReference>
<name>A0ABU4FDH2_9ACTN</name>
<gene>
    <name evidence="2" type="ORF">R5A26_22065</name>
</gene>
<keyword evidence="3" id="KW-1185">Reference proteome</keyword>
<evidence type="ECO:0000313" key="3">
    <source>
        <dbReference type="Proteomes" id="UP001187346"/>
    </source>
</evidence>
<accession>A0ABU4FDH2</accession>
<dbReference type="Pfam" id="PF13360">
    <property type="entry name" value="PQQ_2"/>
    <property type="match status" value="1"/>
</dbReference>
<sequence>MYEDKASDSAWKHSWWRRSARRLWRTPDATGDLGGKPLGLWLTDDAVVIARIDGVQAFRTATGQPLWTWRPPGDHVVGLVSADAVDGVGVVMHYDDGRRDAKRVGLTWLAIGTGEVVRRRKQDAAPLGHLPAKVALGGGLVATTGESWKDWETRPVMRALDVDTGEIRWKYDVTDARVESVSVLSADPFVAVLKTRGARGGHRLLFLDDGGTEGVTLALPDGYERFGERVAVTGDVLVVGLVPRDRAELDRGNRLGAYSLSSGELLWEWHGKETYQDAVFAHRGRLLVVHEYGGRLSVLDPADGRVVAHRRLRGTAFDPLVAASGDLIAVGCEAGDYSHGLRMFRWR</sequence>
<dbReference type="RefSeq" id="WP_317772880.1">
    <property type="nucleotide sequence ID" value="NZ_JAWMAJ010000071.1"/>
</dbReference>
<dbReference type="SUPFAM" id="SSF50998">
    <property type="entry name" value="Quinoprotein alcohol dehydrogenase-like"/>
    <property type="match status" value="1"/>
</dbReference>
<protein>
    <submittedName>
        <fullName evidence="2">PQQ-binding-like beta-propeller repeat protein</fullName>
    </submittedName>
</protein>
<evidence type="ECO:0000313" key="2">
    <source>
        <dbReference type="EMBL" id="MDV7218637.1"/>
    </source>
</evidence>
<dbReference type="Gene3D" id="2.130.10.10">
    <property type="entry name" value="YVTN repeat-like/Quinoprotein amine dehydrogenase"/>
    <property type="match status" value="1"/>
</dbReference>
<evidence type="ECO:0000259" key="1">
    <source>
        <dbReference type="Pfam" id="PF13360"/>
    </source>
</evidence>
<dbReference type="InterPro" id="IPR015943">
    <property type="entry name" value="WD40/YVTN_repeat-like_dom_sf"/>
</dbReference>
<dbReference type="SMART" id="SM00564">
    <property type="entry name" value="PQQ"/>
    <property type="match status" value="4"/>
</dbReference>
<organism evidence="2 3">
    <name type="scientific">Streptomyces prunicolor</name>
    <dbReference type="NCBI Taxonomy" id="67348"/>
    <lineage>
        <taxon>Bacteria</taxon>
        <taxon>Bacillati</taxon>
        <taxon>Actinomycetota</taxon>
        <taxon>Actinomycetes</taxon>
        <taxon>Kitasatosporales</taxon>
        <taxon>Streptomycetaceae</taxon>
        <taxon>Streptomyces</taxon>
    </lineage>
</organism>
<reference evidence="2 3" key="1">
    <citation type="submission" date="2023-10" db="EMBL/GenBank/DDBJ databases">
        <title>Characterization of rhizosphere-enriched actinobacteria from wheat plants lab-grown on chernevaya soil.</title>
        <authorList>
            <person name="Tikhonova E.N."/>
            <person name="Konopkin A."/>
            <person name="Kravchenko I.K."/>
        </authorList>
    </citation>
    <scope>NUCLEOTIDE SEQUENCE [LARGE SCALE GENOMIC DNA]</scope>
    <source>
        <strain evidence="2 3">RR29</strain>
    </source>
</reference>
<dbReference type="InterPro" id="IPR011047">
    <property type="entry name" value="Quinoprotein_ADH-like_sf"/>
</dbReference>
<dbReference type="EMBL" id="JAWMAJ010000071">
    <property type="protein sequence ID" value="MDV7218637.1"/>
    <property type="molecule type" value="Genomic_DNA"/>
</dbReference>
<feature type="domain" description="Pyrrolo-quinoline quinone repeat" evidence="1">
    <location>
        <begin position="225"/>
        <end position="335"/>
    </location>
</feature>
<comment type="caution">
    <text evidence="2">The sequence shown here is derived from an EMBL/GenBank/DDBJ whole genome shotgun (WGS) entry which is preliminary data.</text>
</comment>
<proteinExistence type="predicted"/>
<dbReference type="InterPro" id="IPR002372">
    <property type="entry name" value="PQQ_rpt_dom"/>
</dbReference>